<reference evidence="1" key="1">
    <citation type="submission" date="2021-10" db="EMBL/GenBank/DDBJ databases">
        <title>Tropical sea cucumber genome reveals ecological adaptation and Cuvierian tubules defense mechanism.</title>
        <authorList>
            <person name="Chen T."/>
        </authorList>
    </citation>
    <scope>NUCLEOTIDE SEQUENCE</scope>
    <source>
        <strain evidence="1">Nanhai2018</strain>
        <tissue evidence="1">Muscle</tissue>
    </source>
</reference>
<name>A0A9Q1BHG7_HOLLE</name>
<evidence type="ECO:0008006" key="3">
    <source>
        <dbReference type="Google" id="ProtNLM"/>
    </source>
</evidence>
<organism evidence="1 2">
    <name type="scientific">Holothuria leucospilota</name>
    <name type="common">Black long sea cucumber</name>
    <name type="synonym">Mertensiothuria leucospilota</name>
    <dbReference type="NCBI Taxonomy" id="206669"/>
    <lineage>
        <taxon>Eukaryota</taxon>
        <taxon>Metazoa</taxon>
        <taxon>Echinodermata</taxon>
        <taxon>Eleutherozoa</taxon>
        <taxon>Echinozoa</taxon>
        <taxon>Holothuroidea</taxon>
        <taxon>Aspidochirotacea</taxon>
        <taxon>Aspidochirotida</taxon>
        <taxon>Holothuriidae</taxon>
        <taxon>Holothuria</taxon>
    </lineage>
</organism>
<keyword evidence="2" id="KW-1185">Reference proteome</keyword>
<dbReference type="AlphaFoldDB" id="A0A9Q1BHG7"/>
<sequence length="99" mass="10768">MEKQLIPRGSKPVNGRNLLNKGQGLALRTVPIIVRKNGKQLKVNAILDDGSEQTYINSGLAAELGVSGEQNEISVGLINGLEKHFKSMEIKVEIMSVDK</sequence>
<evidence type="ECO:0000313" key="2">
    <source>
        <dbReference type="Proteomes" id="UP001152320"/>
    </source>
</evidence>
<accession>A0A9Q1BHG7</accession>
<comment type="caution">
    <text evidence="1">The sequence shown here is derived from an EMBL/GenBank/DDBJ whole genome shotgun (WGS) entry which is preliminary data.</text>
</comment>
<protein>
    <recommendedName>
        <fullName evidence="3">Peptidase A2 domain-containing protein</fullName>
    </recommendedName>
</protein>
<dbReference type="Proteomes" id="UP001152320">
    <property type="component" value="Chromosome 16"/>
</dbReference>
<evidence type="ECO:0000313" key="1">
    <source>
        <dbReference type="EMBL" id="KAJ8026780.1"/>
    </source>
</evidence>
<gene>
    <name evidence="1" type="ORF">HOLleu_31716</name>
</gene>
<dbReference type="OrthoDB" id="10055784at2759"/>
<dbReference type="EMBL" id="JAIZAY010000016">
    <property type="protein sequence ID" value="KAJ8026780.1"/>
    <property type="molecule type" value="Genomic_DNA"/>
</dbReference>
<proteinExistence type="predicted"/>